<organism evidence="2 3">
    <name type="scientific">Chitinilyticum piscinae</name>
    <dbReference type="NCBI Taxonomy" id="2866724"/>
    <lineage>
        <taxon>Bacteria</taxon>
        <taxon>Pseudomonadati</taxon>
        <taxon>Pseudomonadota</taxon>
        <taxon>Betaproteobacteria</taxon>
        <taxon>Neisseriales</taxon>
        <taxon>Chitinibacteraceae</taxon>
        <taxon>Chitinilyticum</taxon>
    </lineage>
</organism>
<dbReference type="RefSeq" id="WP_194115373.1">
    <property type="nucleotide sequence ID" value="NZ_JADFUA010000002.1"/>
</dbReference>
<dbReference type="PANTHER" id="PTHR35006">
    <property type="entry name" value="GLYOXALASE FAMILY PROTEIN (AFU_ORTHOLOGUE AFUA_5G14830)"/>
    <property type="match status" value="1"/>
</dbReference>
<dbReference type="AlphaFoldDB" id="A0A8J7FYU4"/>
<gene>
    <name evidence="2" type="ORF">INR99_05785</name>
</gene>
<dbReference type="SUPFAM" id="SSF54593">
    <property type="entry name" value="Glyoxalase/Bleomycin resistance protein/Dihydroxybiphenyl dioxygenase"/>
    <property type="match status" value="1"/>
</dbReference>
<reference evidence="2 3" key="1">
    <citation type="submission" date="2020-10" db="EMBL/GenBank/DDBJ databases">
        <title>The genome sequence of Chitinilyticum litopenaei 4Y14.</title>
        <authorList>
            <person name="Liu Y."/>
        </authorList>
    </citation>
    <scope>NUCLEOTIDE SEQUENCE [LARGE SCALE GENOMIC DNA]</scope>
    <source>
        <strain evidence="2 3">4Y14</strain>
    </source>
</reference>
<protein>
    <submittedName>
        <fullName evidence="2">VOC family protein</fullName>
    </submittedName>
</protein>
<accession>A0A8J7FYU4</accession>
<dbReference type="EMBL" id="JADFUA010000002">
    <property type="protein sequence ID" value="MBE9608855.1"/>
    <property type="molecule type" value="Genomic_DNA"/>
</dbReference>
<name>A0A8J7FYU4_9NEIS</name>
<dbReference type="PROSITE" id="PS51819">
    <property type="entry name" value="VOC"/>
    <property type="match status" value="1"/>
</dbReference>
<dbReference type="Pfam" id="PF00903">
    <property type="entry name" value="Glyoxalase"/>
    <property type="match status" value="1"/>
</dbReference>
<dbReference type="Proteomes" id="UP000604481">
    <property type="component" value="Unassembled WGS sequence"/>
</dbReference>
<dbReference type="CDD" id="cd07262">
    <property type="entry name" value="VOC_like"/>
    <property type="match status" value="1"/>
</dbReference>
<dbReference type="InterPro" id="IPR029068">
    <property type="entry name" value="Glyas_Bleomycin-R_OHBP_Dase"/>
</dbReference>
<feature type="domain" description="VOC" evidence="1">
    <location>
        <begin position="1"/>
        <end position="125"/>
    </location>
</feature>
<dbReference type="PANTHER" id="PTHR35006:SF2">
    <property type="entry name" value="GLYOXALASE FAMILY PROTEIN (AFU_ORTHOLOGUE AFUA_5G14830)"/>
    <property type="match status" value="1"/>
</dbReference>
<dbReference type="InterPro" id="IPR004360">
    <property type="entry name" value="Glyas_Fos-R_dOase_dom"/>
</dbReference>
<dbReference type="InterPro" id="IPR037523">
    <property type="entry name" value="VOC_core"/>
</dbReference>
<dbReference type="Gene3D" id="3.10.180.10">
    <property type="entry name" value="2,3-Dihydroxybiphenyl 1,2-Dioxygenase, domain 1"/>
    <property type="match status" value="1"/>
</dbReference>
<proteinExistence type="predicted"/>
<evidence type="ECO:0000259" key="1">
    <source>
        <dbReference type="PROSITE" id="PS51819"/>
    </source>
</evidence>
<comment type="caution">
    <text evidence="2">The sequence shown here is derived from an EMBL/GenBank/DDBJ whole genome shotgun (WGS) entry which is preliminary data.</text>
</comment>
<evidence type="ECO:0000313" key="2">
    <source>
        <dbReference type="EMBL" id="MBE9608855.1"/>
    </source>
</evidence>
<sequence length="130" mass="13981">MIDHTGFTVSDLARSKDFYQQTLATLGYRIRLEFPQAIGFGDDNAASGDDPGGDFWISQGPPATPRTHIAFRARSEAEVQAFHAAALAAGGSDNGAPGLRPHYHPRYYAAFVLDPDGYNIEAVFHGGMAP</sequence>
<keyword evidence="3" id="KW-1185">Reference proteome</keyword>
<evidence type="ECO:0000313" key="3">
    <source>
        <dbReference type="Proteomes" id="UP000604481"/>
    </source>
</evidence>